<dbReference type="PANTHER" id="PTHR43578:SF3">
    <property type="entry name" value="NADH-QUINONE OXIDOREDUCTASE SUBUNIT F"/>
    <property type="match status" value="1"/>
</dbReference>
<comment type="cofactor">
    <cofactor evidence="1 12">
        <name>FMN</name>
        <dbReference type="ChEBI" id="CHEBI:58210"/>
    </cofactor>
</comment>
<comment type="caution">
    <text evidence="14">The sequence shown here is derived from an EMBL/GenBank/DDBJ whole genome shotgun (WGS) entry which is preliminary data.</text>
</comment>
<dbReference type="NCBIfam" id="TIGR01959">
    <property type="entry name" value="nuoF_fam"/>
    <property type="match status" value="1"/>
</dbReference>
<evidence type="ECO:0000313" key="15">
    <source>
        <dbReference type="Proteomes" id="UP001500618"/>
    </source>
</evidence>
<keyword evidence="4 12" id="KW-0004">4Fe-4S</keyword>
<dbReference type="EC" id="7.1.1.-" evidence="12"/>
<evidence type="ECO:0000256" key="4">
    <source>
        <dbReference type="ARBA" id="ARBA00022485"/>
    </source>
</evidence>
<name>A0ABN2FP83_9ACTN</name>
<dbReference type="SUPFAM" id="SSF142984">
    <property type="entry name" value="Nqo1 middle domain-like"/>
    <property type="match status" value="1"/>
</dbReference>
<dbReference type="InterPro" id="IPR037207">
    <property type="entry name" value="Nuop51_4Fe4S-bd_sf"/>
</dbReference>
<dbReference type="SUPFAM" id="SSF140490">
    <property type="entry name" value="Nqo1C-terminal domain-like"/>
    <property type="match status" value="1"/>
</dbReference>
<organism evidence="14 15">
    <name type="scientific">Fodinicola feengrottensis</name>
    <dbReference type="NCBI Taxonomy" id="435914"/>
    <lineage>
        <taxon>Bacteria</taxon>
        <taxon>Bacillati</taxon>
        <taxon>Actinomycetota</taxon>
        <taxon>Actinomycetes</taxon>
        <taxon>Mycobacteriales</taxon>
        <taxon>Fodinicola</taxon>
    </lineage>
</organism>
<dbReference type="InterPro" id="IPR011538">
    <property type="entry name" value="Nuo51_FMN-bd"/>
</dbReference>
<dbReference type="SMART" id="SM00928">
    <property type="entry name" value="NADH_4Fe-4S"/>
    <property type="match status" value="1"/>
</dbReference>
<dbReference type="Pfam" id="PF10531">
    <property type="entry name" value="SLBB"/>
    <property type="match status" value="1"/>
</dbReference>
<feature type="domain" description="NADH-ubiquinone oxidoreductase 51kDa subunit iron-sulphur binding" evidence="13">
    <location>
        <begin position="334"/>
        <end position="379"/>
    </location>
</feature>
<dbReference type="EMBL" id="BAAANY010000001">
    <property type="protein sequence ID" value="GAA1655407.1"/>
    <property type="molecule type" value="Genomic_DNA"/>
</dbReference>
<keyword evidence="8" id="KW-1278">Translocase</keyword>
<evidence type="ECO:0000256" key="11">
    <source>
        <dbReference type="ARBA" id="ARBA00023027"/>
    </source>
</evidence>
<dbReference type="InterPro" id="IPR019554">
    <property type="entry name" value="Soluble_ligand-bd"/>
</dbReference>
<dbReference type="Gene3D" id="3.40.50.11540">
    <property type="entry name" value="NADH-ubiquinone oxidoreductase 51kDa subunit"/>
    <property type="match status" value="1"/>
</dbReference>
<keyword evidence="5 12" id="KW-0285">Flavoprotein</keyword>
<comment type="similarity">
    <text evidence="3 12">Belongs to the complex I 51 kDa subunit family.</text>
</comment>
<dbReference type="Gene3D" id="6.10.250.1450">
    <property type="match status" value="1"/>
</dbReference>
<dbReference type="InterPro" id="IPR037225">
    <property type="entry name" value="Nuo51_FMN-bd_sf"/>
</dbReference>
<evidence type="ECO:0000256" key="1">
    <source>
        <dbReference type="ARBA" id="ARBA00001917"/>
    </source>
</evidence>
<evidence type="ECO:0000256" key="7">
    <source>
        <dbReference type="ARBA" id="ARBA00022723"/>
    </source>
</evidence>
<dbReference type="SUPFAM" id="SSF142019">
    <property type="entry name" value="Nqo1 FMN-binding domain-like"/>
    <property type="match status" value="1"/>
</dbReference>
<dbReference type="Pfam" id="PF10589">
    <property type="entry name" value="NADH_4Fe-4S"/>
    <property type="match status" value="1"/>
</dbReference>
<accession>A0ABN2FP83</accession>
<evidence type="ECO:0000256" key="12">
    <source>
        <dbReference type="RuleBase" id="RU364066"/>
    </source>
</evidence>
<evidence type="ECO:0000256" key="5">
    <source>
        <dbReference type="ARBA" id="ARBA00022630"/>
    </source>
</evidence>
<gene>
    <name evidence="14" type="primary">nuoF</name>
    <name evidence="14" type="ORF">GCM10009765_00690</name>
</gene>
<dbReference type="PANTHER" id="PTHR43578">
    <property type="entry name" value="NADH-QUINONE OXIDOREDUCTASE SUBUNIT F"/>
    <property type="match status" value="1"/>
</dbReference>
<evidence type="ECO:0000256" key="2">
    <source>
        <dbReference type="ARBA" id="ARBA00001966"/>
    </source>
</evidence>
<keyword evidence="6 12" id="KW-0288">FMN</keyword>
<dbReference type="InterPro" id="IPR011537">
    <property type="entry name" value="NADH-UbQ_OxRdtase_suF"/>
</dbReference>
<evidence type="ECO:0000313" key="14">
    <source>
        <dbReference type="EMBL" id="GAA1655407.1"/>
    </source>
</evidence>
<evidence type="ECO:0000256" key="3">
    <source>
        <dbReference type="ARBA" id="ARBA00007523"/>
    </source>
</evidence>
<dbReference type="InterPro" id="IPR001949">
    <property type="entry name" value="NADH-UbQ_OxRdtase_51kDa_CS"/>
</dbReference>
<reference evidence="14 15" key="1">
    <citation type="journal article" date="2019" name="Int. J. Syst. Evol. Microbiol.">
        <title>The Global Catalogue of Microorganisms (GCM) 10K type strain sequencing project: providing services to taxonomists for standard genome sequencing and annotation.</title>
        <authorList>
            <consortium name="The Broad Institute Genomics Platform"/>
            <consortium name="The Broad Institute Genome Sequencing Center for Infectious Disease"/>
            <person name="Wu L."/>
            <person name="Ma J."/>
        </authorList>
    </citation>
    <scope>NUCLEOTIDE SEQUENCE [LARGE SCALE GENOMIC DNA]</scope>
    <source>
        <strain evidence="14 15">JCM 14718</strain>
    </source>
</reference>
<dbReference type="Proteomes" id="UP001500618">
    <property type="component" value="Unassembled WGS sequence"/>
</dbReference>
<comment type="catalytic activity">
    <reaction evidence="12">
        <text>a quinone + NADH + 5 H(+)(in) = a quinol + NAD(+) + 4 H(+)(out)</text>
        <dbReference type="Rhea" id="RHEA:57888"/>
        <dbReference type="ChEBI" id="CHEBI:15378"/>
        <dbReference type="ChEBI" id="CHEBI:24646"/>
        <dbReference type="ChEBI" id="CHEBI:57540"/>
        <dbReference type="ChEBI" id="CHEBI:57945"/>
        <dbReference type="ChEBI" id="CHEBI:132124"/>
    </reaction>
</comment>
<evidence type="ECO:0000256" key="8">
    <source>
        <dbReference type="ARBA" id="ARBA00022967"/>
    </source>
</evidence>
<dbReference type="Gene3D" id="1.20.1440.230">
    <property type="entry name" value="NADH-ubiquinone oxidoreductase 51kDa subunit, iron-sulphur binding domain"/>
    <property type="match status" value="1"/>
</dbReference>
<protein>
    <recommendedName>
        <fullName evidence="12">NADH-quinone oxidoreductase subunit F</fullName>
        <ecNumber evidence="12">7.1.1.-</ecNumber>
    </recommendedName>
</protein>
<dbReference type="InterPro" id="IPR019575">
    <property type="entry name" value="Nuop51_4Fe4S-bd"/>
</dbReference>
<dbReference type="PROSITE" id="PS00644">
    <property type="entry name" value="COMPLEX1_51K_1"/>
    <property type="match status" value="1"/>
</dbReference>
<comment type="function">
    <text evidence="12">NDH-1 shuttles electrons from NADH, via FMN and iron-sulfur (Fe-S) centers, to quinones in the respiratory chain.</text>
</comment>
<evidence type="ECO:0000256" key="10">
    <source>
        <dbReference type="ARBA" id="ARBA00023014"/>
    </source>
</evidence>
<evidence type="ECO:0000256" key="9">
    <source>
        <dbReference type="ARBA" id="ARBA00023004"/>
    </source>
</evidence>
<comment type="cofactor">
    <cofactor evidence="2 12">
        <name>[4Fe-4S] cluster</name>
        <dbReference type="ChEBI" id="CHEBI:49883"/>
    </cofactor>
</comment>
<dbReference type="Gene3D" id="3.10.20.600">
    <property type="match status" value="1"/>
</dbReference>
<sequence length="439" mass="47448">MSAISVAQDVLTPVLTKRWLTSDAWTIDTYELLDGYRGLRKAFTATPDELIQLVKDSGLRGRGGAGFPTGLKWSFIPQGDGKPHYLVVNADEGEPGTCKDVPLMMADPHSLIEGIIITCYAIRSNFAAIYIRGEVVHAIRRVQNAVREAYAKGYLGKNILGKGFDLDVVVHAGAGAYICGEETALLDSLEGYRGQPRLKPPFPATNGLYSSPTVVNNVETIASVPFIVLGGADWWKSMGTEKSPGPKIYSISGRVNRPGQYECGLGTTLRQLIELAGGMKEGHQLKFWTPGGSSTPMLTAEHLDVPLDFEGAAAAGSMLGTTAVMVFSDQDDPVYAAYRFTEFYAHESCGKCTPCREGTYWMVRTLHRILAGQGVDKDVDTLLDTSDNIFGRSFCALGDGAVSPIISSIKYFEQDYRDYISGVKAPFFTGAAAELAGAH</sequence>
<evidence type="ECO:0000259" key="13">
    <source>
        <dbReference type="SMART" id="SM00928"/>
    </source>
</evidence>
<keyword evidence="9 12" id="KW-0408">Iron</keyword>
<proteinExistence type="inferred from homology"/>
<keyword evidence="11 12" id="KW-0520">NAD</keyword>
<keyword evidence="15" id="KW-1185">Reference proteome</keyword>
<keyword evidence="7 12" id="KW-0479">Metal-binding</keyword>
<keyword evidence="12" id="KW-0874">Quinone</keyword>
<evidence type="ECO:0000256" key="6">
    <source>
        <dbReference type="ARBA" id="ARBA00022643"/>
    </source>
</evidence>
<dbReference type="PROSITE" id="PS00645">
    <property type="entry name" value="COMPLEX1_51K_2"/>
    <property type="match status" value="1"/>
</dbReference>
<dbReference type="Pfam" id="PF01512">
    <property type="entry name" value="Complex1_51K"/>
    <property type="match status" value="1"/>
</dbReference>
<dbReference type="NCBIfam" id="NF010120">
    <property type="entry name" value="PRK13596.1"/>
    <property type="match status" value="1"/>
</dbReference>
<keyword evidence="10 12" id="KW-0411">Iron-sulfur</keyword>